<keyword evidence="9" id="KW-0282">Flagellum</keyword>
<evidence type="ECO:0000256" key="2">
    <source>
        <dbReference type="ARBA" id="ARBA00017823"/>
    </source>
</evidence>
<organism evidence="9 10">
    <name type="scientific">Paenibacillus soyae</name>
    <dbReference type="NCBI Taxonomy" id="2969249"/>
    <lineage>
        <taxon>Bacteria</taxon>
        <taxon>Bacillati</taxon>
        <taxon>Bacillota</taxon>
        <taxon>Bacilli</taxon>
        <taxon>Bacillales</taxon>
        <taxon>Paenibacillaceae</taxon>
        <taxon>Paenibacillus</taxon>
    </lineage>
</organism>
<accession>A0A9X2MTW8</accession>
<comment type="caution">
    <text evidence="9">The sequence shown here is derived from an EMBL/GenBank/DDBJ whole genome shotgun (WGS) entry which is preliminary data.</text>
</comment>
<evidence type="ECO:0000313" key="10">
    <source>
        <dbReference type="Proteomes" id="UP001141950"/>
    </source>
</evidence>
<evidence type="ECO:0000313" key="9">
    <source>
        <dbReference type="EMBL" id="MCR2806739.1"/>
    </source>
</evidence>
<evidence type="ECO:0000256" key="4">
    <source>
        <dbReference type="ARBA" id="ARBA00022795"/>
    </source>
</evidence>
<dbReference type="InterPro" id="IPR007412">
    <property type="entry name" value="FlgM"/>
</dbReference>
<evidence type="ECO:0000256" key="6">
    <source>
        <dbReference type="ARBA" id="ARBA00023163"/>
    </source>
</evidence>
<keyword evidence="3" id="KW-0678">Repressor</keyword>
<keyword evidence="4" id="KW-1005">Bacterial flagellum biogenesis</keyword>
<evidence type="ECO:0000259" key="8">
    <source>
        <dbReference type="Pfam" id="PF04316"/>
    </source>
</evidence>
<evidence type="ECO:0000256" key="7">
    <source>
        <dbReference type="SAM" id="MobiDB-lite"/>
    </source>
</evidence>
<dbReference type="EMBL" id="JANIPJ010000019">
    <property type="protein sequence ID" value="MCR2806739.1"/>
    <property type="molecule type" value="Genomic_DNA"/>
</dbReference>
<keyword evidence="5" id="KW-0805">Transcription regulation</keyword>
<feature type="domain" description="Anti-sigma-28 factor FlgM C-terminal" evidence="8">
    <location>
        <begin position="33"/>
        <end position="83"/>
    </location>
</feature>
<evidence type="ECO:0000256" key="5">
    <source>
        <dbReference type="ARBA" id="ARBA00023015"/>
    </source>
</evidence>
<name>A0A9X2MTW8_9BACL</name>
<keyword evidence="9" id="KW-0969">Cilium</keyword>
<evidence type="ECO:0000256" key="3">
    <source>
        <dbReference type="ARBA" id="ARBA00022491"/>
    </source>
</evidence>
<dbReference type="RefSeq" id="WP_257450499.1">
    <property type="nucleotide sequence ID" value="NZ_JANIPJ010000019.1"/>
</dbReference>
<dbReference type="InterPro" id="IPR035890">
    <property type="entry name" value="Anti-sigma-28_factor_FlgM_sf"/>
</dbReference>
<sequence>MKINETKRVGATNPYAKQNEPRADNTKKAKQKDEVQISAAAMEMLSTSKLNETERSARINELKQAVSSGTYHVDAGKIAEKLLPFIRE</sequence>
<feature type="compositionally biased region" description="Basic and acidic residues" evidence="7">
    <location>
        <begin position="19"/>
        <end position="31"/>
    </location>
</feature>
<protein>
    <recommendedName>
        <fullName evidence="2">Negative regulator of flagellin synthesis</fullName>
    </recommendedName>
</protein>
<feature type="region of interest" description="Disordered" evidence="7">
    <location>
        <begin position="1"/>
        <end position="31"/>
    </location>
</feature>
<dbReference type="GO" id="GO:0044781">
    <property type="term" value="P:bacterial-type flagellum organization"/>
    <property type="evidence" value="ECO:0007669"/>
    <property type="project" value="UniProtKB-KW"/>
</dbReference>
<keyword evidence="9" id="KW-0966">Cell projection</keyword>
<dbReference type="GO" id="GO:0045892">
    <property type="term" value="P:negative regulation of DNA-templated transcription"/>
    <property type="evidence" value="ECO:0007669"/>
    <property type="project" value="InterPro"/>
</dbReference>
<dbReference type="AlphaFoldDB" id="A0A9X2MTW8"/>
<dbReference type="NCBIfam" id="TIGR03824">
    <property type="entry name" value="FlgM_jcvi"/>
    <property type="match status" value="1"/>
</dbReference>
<comment type="similarity">
    <text evidence="1">Belongs to the FlgM family.</text>
</comment>
<proteinExistence type="inferred from homology"/>
<gene>
    <name evidence="9" type="primary">flgM</name>
    <name evidence="9" type="ORF">NQZ67_22920</name>
</gene>
<keyword evidence="10" id="KW-1185">Reference proteome</keyword>
<dbReference type="InterPro" id="IPR031316">
    <property type="entry name" value="FlgM_C"/>
</dbReference>
<dbReference type="Pfam" id="PF04316">
    <property type="entry name" value="FlgM"/>
    <property type="match status" value="1"/>
</dbReference>
<dbReference type="Proteomes" id="UP001141950">
    <property type="component" value="Unassembled WGS sequence"/>
</dbReference>
<keyword evidence="6" id="KW-0804">Transcription</keyword>
<reference evidence="9" key="1">
    <citation type="submission" date="2022-08" db="EMBL/GenBank/DDBJ databases">
        <title>The genomic sequence of strain Paenibacillus sp. SCIV0701.</title>
        <authorList>
            <person name="Zhao H."/>
        </authorList>
    </citation>
    <scope>NUCLEOTIDE SEQUENCE</scope>
    <source>
        <strain evidence="9">SCIV0701</strain>
    </source>
</reference>
<evidence type="ECO:0000256" key="1">
    <source>
        <dbReference type="ARBA" id="ARBA00005322"/>
    </source>
</evidence>
<dbReference type="SUPFAM" id="SSF101498">
    <property type="entry name" value="Anti-sigma factor FlgM"/>
    <property type="match status" value="1"/>
</dbReference>